<dbReference type="InterPro" id="IPR000160">
    <property type="entry name" value="GGDEF_dom"/>
</dbReference>
<dbReference type="SMART" id="SM00267">
    <property type="entry name" value="GGDEF"/>
    <property type="match status" value="1"/>
</dbReference>
<dbReference type="CDD" id="cd01949">
    <property type="entry name" value="GGDEF"/>
    <property type="match status" value="1"/>
</dbReference>
<dbReference type="InterPro" id="IPR050469">
    <property type="entry name" value="Diguanylate_Cyclase"/>
</dbReference>
<reference evidence="3" key="1">
    <citation type="submission" date="2019-08" db="EMBL/GenBank/DDBJ databases">
        <authorList>
            <person name="Kucharzyk K."/>
            <person name="Murdoch R.W."/>
            <person name="Higgins S."/>
            <person name="Loffler F."/>
        </authorList>
    </citation>
    <scope>NUCLEOTIDE SEQUENCE</scope>
</reference>
<dbReference type="PANTHER" id="PTHR45138:SF9">
    <property type="entry name" value="DIGUANYLATE CYCLASE DGCM-RELATED"/>
    <property type="match status" value="1"/>
</dbReference>
<keyword evidence="1" id="KW-0812">Transmembrane</keyword>
<evidence type="ECO:0000259" key="2">
    <source>
        <dbReference type="PROSITE" id="PS50887"/>
    </source>
</evidence>
<proteinExistence type="predicted"/>
<keyword evidence="1" id="KW-1133">Transmembrane helix</keyword>
<feature type="transmembrane region" description="Helical" evidence="1">
    <location>
        <begin position="12"/>
        <end position="34"/>
    </location>
</feature>
<sequence>MYIYTNKIFHKHTSLIFTLLGAASASIAFLIQRLSETYYPSMRDVVVYFAIVLFAIFGAIIGKMIYELHYMAMFDFLTKLGNRWYFNIRLTQEIERNRRGCYSVCVAAIDVDNFKQINDQLGHYAGDAVLVNISNIFRKYTRNLDVVARWGGDEFVIIFPDTDIRSSLEITNKLKDVVLESEECGIATVSIGVVAIDRDWDKKQVIREVDLMLRAAKKTKNSVVSLA</sequence>
<dbReference type="NCBIfam" id="TIGR00254">
    <property type="entry name" value="GGDEF"/>
    <property type="match status" value="1"/>
</dbReference>
<dbReference type="PANTHER" id="PTHR45138">
    <property type="entry name" value="REGULATORY COMPONENTS OF SENSORY TRANSDUCTION SYSTEM"/>
    <property type="match status" value="1"/>
</dbReference>
<dbReference type="GO" id="GO:0052621">
    <property type="term" value="F:diguanylate cyclase activity"/>
    <property type="evidence" value="ECO:0007669"/>
    <property type="project" value="TreeGrafter"/>
</dbReference>
<dbReference type="InterPro" id="IPR029787">
    <property type="entry name" value="Nucleotide_cyclase"/>
</dbReference>
<feature type="transmembrane region" description="Helical" evidence="1">
    <location>
        <begin position="46"/>
        <end position="66"/>
    </location>
</feature>
<dbReference type="InterPro" id="IPR043128">
    <property type="entry name" value="Rev_trsase/Diguanyl_cyclase"/>
</dbReference>
<evidence type="ECO:0000313" key="3">
    <source>
        <dbReference type="EMBL" id="MPN02642.1"/>
    </source>
</evidence>
<protein>
    <recommendedName>
        <fullName evidence="2">GGDEF domain-containing protein</fullName>
    </recommendedName>
</protein>
<evidence type="ECO:0000256" key="1">
    <source>
        <dbReference type="SAM" id="Phobius"/>
    </source>
</evidence>
<dbReference type="EMBL" id="VSSQ01048596">
    <property type="protein sequence ID" value="MPN02642.1"/>
    <property type="molecule type" value="Genomic_DNA"/>
</dbReference>
<keyword evidence="1" id="KW-0472">Membrane</keyword>
<dbReference type="Gene3D" id="3.30.70.270">
    <property type="match status" value="1"/>
</dbReference>
<name>A0A645EMZ8_9ZZZZ</name>
<comment type="caution">
    <text evidence="3">The sequence shown here is derived from an EMBL/GenBank/DDBJ whole genome shotgun (WGS) entry which is preliminary data.</text>
</comment>
<dbReference type="SUPFAM" id="SSF55073">
    <property type="entry name" value="Nucleotide cyclase"/>
    <property type="match status" value="1"/>
</dbReference>
<dbReference type="Pfam" id="PF00990">
    <property type="entry name" value="GGDEF"/>
    <property type="match status" value="1"/>
</dbReference>
<gene>
    <name evidence="3" type="ORF">SDC9_149858</name>
</gene>
<dbReference type="PROSITE" id="PS50887">
    <property type="entry name" value="GGDEF"/>
    <property type="match status" value="1"/>
</dbReference>
<organism evidence="3">
    <name type="scientific">bioreactor metagenome</name>
    <dbReference type="NCBI Taxonomy" id="1076179"/>
    <lineage>
        <taxon>unclassified sequences</taxon>
        <taxon>metagenomes</taxon>
        <taxon>ecological metagenomes</taxon>
    </lineage>
</organism>
<dbReference type="AlphaFoldDB" id="A0A645EMZ8"/>
<feature type="domain" description="GGDEF" evidence="2">
    <location>
        <begin position="102"/>
        <end position="227"/>
    </location>
</feature>
<accession>A0A645EMZ8</accession>